<name>A0A158ILP0_9BURK</name>
<accession>A0A158ILP0</accession>
<dbReference type="RefSeq" id="WP_062090489.1">
    <property type="nucleotide sequence ID" value="NZ_FCOK02000054.1"/>
</dbReference>
<dbReference type="OrthoDB" id="8905698at2"/>
<dbReference type="Proteomes" id="UP000054683">
    <property type="component" value="Unassembled WGS sequence"/>
</dbReference>
<sequence length="154" mass="17634">MDIFYHWKDFALDVKEGRIGTLGSDGAALEQLKERLPRKVWTFTTPKGRKDRLQLIGSFLITESKPVSFVPKWKHNLFYDAASPRSVLYTDSDLPEKIDEVSDYFNRRFNATGKFSLHGEKGIREMEADVVRGFENLVQGYARVQLMDGLAGML</sequence>
<gene>
    <name evidence="1" type="ORF">AWB69_06192</name>
</gene>
<dbReference type="AlphaFoldDB" id="A0A158ILP0"/>
<proteinExistence type="predicted"/>
<dbReference type="EMBL" id="FCOK02000054">
    <property type="protein sequence ID" value="SAL57149.1"/>
    <property type="molecule type" value="Genomic_DNA"/>
</dbReference>
<reference evidence="1 2" key="1">
    <citation type="submission" date="2016-01" db="EMBL/GenBank/DDBJ databases">
        <authorList>
            <person name="Oliw E.H."/>
        </authorList>
    </citation>
    <scope>NUCLEOTIDE SEQUENCE [LARGE SCALE GENOMIC DNA]</scope>
    <source>
        <strain evidence="1">LMG 27134</strain>
    </source>
</reference>
<organism evidence="1 2">
    <name type="scientific">Caballeronia udeis</name>
    <dbReference type="NCBI Taxonomy" id="1232866"/>
    <lineage>
        <taxon>Bacteria</taxon>
        <taxon>Pseudomonadati</taxon>
        <taxon>Pseudomonadota</taxon>
        <taxon>Betaproteobacteria</taxon>
        <taxon>Burkholderiales</taxon>
        <taxon>Burkholderiaceae</taxon>
        <taxon>Caballeronia</taxon>
    </lineage>
</organism>
<evidence type="ECO:0000313" key="2">
    <source>
        <dbReference type="Proteomes" id="UP000054683"/>
    </source>
</evidence>
<evidence type="ECO:0000313" key="1">
    <source>
        <dbReference type="EMBL" id="SAL57149.1"/>
    </source>
</evidence>
<protein>
    <submittedName>
        <fullName evidence="1">Uncharacterized protein</fullName>
    </submittedName>
</protein>